<feature type="compositionally biased region" description="Acidic residues" evidence="1">
    <location>
        <begin position="108"/>
        <end position="136"/>
    </location>
</feature>
<dbReference type="AlphaFoldDB" id="A0AA41R4X8"/>
<dbReference type="EMBL" id="JALJRB010000002">
    <property type="protein sequence ID" value="MCJ8499343.1"/>
    <property type="molecule type" value="Genomic_DNA"/>
</dbReference>
<evidence type="ECO:0000313" key="2">
    <source>
        <dbReference type="EMBL" id="MCJ8499343.1"/>
    </source>
</evidence>
<keyword evidence="3" id="KW-1185">Reference proteome</keyword>
<proteinExistence type="predicted"/>
<dbReference type="Proteomes" id="UP001165427">
    <property type="component" value="Unassembled WGS sequence"/>
</dbReference>
<feature type="region of interest" description="Disordered" evidence="1">
    <location>
        <begin position="105"/>
        <end position="137"/>
    </location>
</feature>
<gene>
    <name evidence="2" type="ORF">MRX98_02055</name>
</gene>
<comment type="caution">
    <text evidence="2">The sequence shown here is derived from an EMBL/GenBank/DDBJ whole genome shotgun (WGS) entry which is preliminary data.</text>
</comment>
<accession>A0AA41R4X8</accession>
<evidence type="ECO:0000256" key="1">
    <source>
        <dbReference type="SAM" id="MobiDB-lite"/>
    </source>
</evidence>
<name>A0AA41R4X8_9BACT</name>
<evidence type="ECO:0000313" key="3">
    <source>
        <dbReference type="Proteomes" id="UP001165427"/>
    </source>
</evidence>
<protein>
    <submittedName>
        <fullName evidence="2">Uncharacterized protein</fullName>
    </submittedName>
</protein>
<organism evidence="2 3">
    <name type="scientific">Desulfatitalea alkaliphila</name>
    <dbReference type="NCBI Taxonomy" id="2929485"/>
    <lineage>
        <taxon>Bacteria</taxon>
        <taxon>Pseudomonadati</taxon>
        <taxon>Thermodesulfobacteriota</taxon>
        <taxon>Desulfobacteria</taxon>
        <taxon>Desulfobacterales</taxon>
        <taxon>Desulfosarcinaceae</taxon>
        <taxon>Desulfatitalea</taxon>
    </lineage>
</organism>
<reference evidence="2" key="1">
    <citation type="submission" date="2022-04" db="EMBL/GenBank/DDBJ databases">
        <title>Desulfatitalea alkaliphila sp. nov., a novel anaerobic sulfate-reducing bacterium isolated from terrestrial mud volcano, Taman Peninsula, Russia.</title>
        <authorList>
            <person name="Khomyakova M.A."/>
            <person name="Merkel A.Y."/>
            <person name="Slobodkin A.I."/>
        </authorList>
    </citation>
    <scope>NUCLEOTIDE SEQUENCE</scope>
    <source>
        <strain evidence="2">M08but</strain>
    </source>
</reference>
<dbReference type="RefSeq" id="WP_246902589.1">
    <property type="nucleotide sequence ID" value="NZ_JALJRB010000002.1"/>
</dbReference>
<sequence>MKQKYAIIRDDEQQKLIVREYAELDKEMMSLLCEEFYPLEKIKVALQEDAQAVINAIRTNNMYPPTLFAQAIAEAITGLFAEDGNPSAELFFDDKELFNQDIVLPGEESPEDVEEDVDVDELLDDDEDADDDDFEDDKVLKELKSTLQVADDDSDDGDDSA</sequence>